<accession>A0A317NQT8</accession>
<dbReference type="InterPro" id="IPR056463">
    <property type="entry name" value="DUF7373_C"/>
</dbReference>
<proteinExistence type="predicted"/>
<dbReference type="InterPro" id="IPR055797">
    <property type="entry name" value="DUF7373"/>
</dbReference>
<keyword evidence="5" id="KW-1185">Reference proteome</keyword>
<dbReference type="PROSITE" id="PS51257">
    <property type="entry name" value="PROKAR_LIPOPROTEIN"/>
    <property type="match status" value="1"/>
</dbReference>
<feature type="domain" description="DUF7373" evidence="2">
    <location>
        <begin position="63"/>
        <end position="256"/>
    </location>
</feature>
<dbReference type="EMBL" id="QGTL01000003">
    <property type="protein sequence ID" value="PWV77649.1"/>
    <property type="molecule type" value="Genomic_DNA"/>
</dbReference>
<reference evidence="4 5" key="1">
    <citation type="submission" date="2018-05" db="EMBL/GenBank/DDBJ databases">
        <title>Genomic Encyclopedia of Type Strains, Phase IV (KMG-IV): sequencing the most valuable type-strain genomes for metagenomic binning, comparative biology and taxonomic classification.</title>
        <authorList>
            <person name="Goeker M."/>
        </authorList>
    </citation>
    <scope>NUCLEOTIDE SEQUENCE [LARGE SCALE GENOMIC DNA]</scope>
    <source>
        <strain evidence="4 5">DSM 44717</strain>
    </source>
</reference>
<dbReference type="Proteomes" id="UP000246410">
    <property type="component" value="Unassembled WGS sequence"/>
</dbReference>
<name>A0A317NQT8_9NOCA</name>
<organism evidence="4 5">
    <name type="scientific">Nocardia neocaledoniensis</name>
    <dbReference type="NCBI Taxonomy" id="236511"/>
    <lineage>
        <taxon>Bacteria</taxon>
        <taxon>Bacillati</taxon>
        <taxon>Actinomycetota</taxon>
        <taxon>Actinomycetes</taxon>
        <taxon>Mycobacteriales</taxon>
        <taxon>Nocardiaceae</taxon>
        <taxon>Nocardia</taxon>
    </lineage>
</organism>
<dbReference type="Pfam" id="PF24088">
    <property type="entry name" value="DUF7373"/>
    <property type="match status" value="1"/>
</dbReference>
<evidence type="ECO:0000313" key="5">
    <source>
        <dbReference type="Proteomes" id="UP000246410"/>
    </source>
</evidence>
<keyword evidence="1" id="KW-0732">Signal</keyword>
<evidence type="ECO:0000256" key="1">
    <source>
        <dbReference type="SAM" id="SignalP"/>
    </source>
</evidence>
<comment type="caution">
    <text evidence="4">The sequence shown here is derived from an EMBL/GenBank/DDBJ whole genome shotgun (WGS) entry which is preliminary data.</text>
</comment>
<sequence>MPSARTRVLSCVAIAVTAALTASGCGTTSGTATPGELDVRTLDVGSYSAATAPLDMRYDYHNDLSGAMNLAIMRLSDHVVTGVDVDPLIKFGTGSIAITDAEKATDVLANVNKPVLERNRMQFGFASSSTDKENDNSTKAVPGSTFTTVTVMQFPDDETAKRAATEIEETDFAVAADKNERVPLSKYPAAHTHWRPGVATIGSTLAYGRYVVNLYLGTPEANLSALTALTEKVYAAQLPLLDQIPALSPAEMLFLPDDPDQMLRRTLNPDGYGSPNIGQQAALNLRGFLHKVGPQAHWKTVLTDAGVDRFSLSIAMSSATMLFRARDEDSAGKLNTQILARAYPNPAAPPSAVPDALCGEDPDDDYKTKRFRCAVTYRQYVATVESDQLADAHQRAAAQYALLANSQ</sequence>
<gene>
    <name evidence="4" type="ORF">DFR69_103248</name>
</gene>
<dbReference type="Pfam" id="PF24092">
    <property type="entry name" value="DUF7373_C"/>
    <property type="match status" value="1"/>
</dbReference>
<evidence type="ECO:0000313" key="4">
    <source>
        <dbReference type="EMBL" id="PWV77649.1"/>
    </source>
</evidence>
<feature type="chain" id="PRO_5038468538" evidence="1">
    <location>
        <begin position="25"/>
        <end position="407"/>
    </location>
</feature>
<evidence type="ECO:0000259" key="2">
    <source>
        <dbReference type="Pfam" id="PF24088"/>
    </source>
</evidence>
<dbReference type="AlphaFoldDB" id="A0A317NQT8"/>
<feature type="domain" description="DUF7373" evidence="3">
    <location>
        <begin position="262"/>
        <end position="406"/>
    </location>
</feature>
<protein>
    <submittedName>
        <fullName evidence="4">Uncharacterized protein</fullName>
    </submittedName>
</protein>
<evidence type="ECO:0000259" key="3">
    <source>
        <dbReference type="Pfam" id="PF24092"/>
    </source>
</evidence>
<feature type="signal peptide" evidence="1">
    <location>
        <begin position="1"/>
        <end position="24"/>
    </location>
</feature>
<dbReference type="RefSeq" id="WP_146229242.1">
    <property type="nucleotide sequence ID" value="NZ_QGTL01000003.1"/>
</dbReference>